<protein>
    <recommendedName>
        <fullName evidence="1">Cytokinin riboside 5'-monophosphate phosphoribohydrolase</fullName>
        <ecNumber evidence="1">3.2.2.n1</ecNumber>
    </recommendedName>
</protein>
<dbReference type="NCBIfam" id="TIGR00730">
    <property type="entry name" value="Rossman fold protein, TIGR00730 family"/>
    <property type="match status" value="1"/>
</dbReference>
<dbReference type="InterPro" id="IPR031100">
    <property type="entry name" value="LOG_fam"/>
</dbReference>
<reference evidence="3" key="1">
    <citation type="submission" date="2023-07" db="EMBL/GenBank/DDBJ databases">
        <title>Conexibacter stalactiti sp. nov., isolated from stalactites in a lava cave and emended description of the genus Conexibacter.</title>
        <authorList>
            <person name="Lee S.D."/>
        </authorList>
    </citation>
    <scope>NUCLEOTIDE SEQUENCE [LARGE SCALE GENOMIC DNA]</scope>
    <source>
        <strain evidence="3">KCTC 39840</strain>
    </source>
</reference>
<dbReference type="PANTHER" id="PTHR43393">
    <property type="entry name" value="CYTOKININ RIBOSIDE 5'-MONOPHOSPHATE PHOSPHORIBOHYDROLASE"/>
    <property type="match status" value="1"/>
</dbReference>
<name>A0ABU4HR09_9ACTN</name>
<gene>
    <name evidence="2" type="ORF">R7226_12420</name>
</gene>
<organism evidence="2 3">
    <name type="scientific">Conexibacter stalactiti</name>
    <dbReference type="NCBI Taxonomy" id="1940611"/>
    <lineage>
        <taxon>Bacteria</taxon>
        <taxon>Bacillati</taxon>
        <taxon>Actinomycetota</taxon>
        <taxon>Thermoleophilia</taxon>
        <taxon>Solirubrobacterales</taxon>
        <taxon>Conexibacteraceae</taxon>
        <taxon>Conexibacter</taxon>
    </lineage>
</organism>
<dbReference type="Proteomes" id="UP001284601">
    <property type="component" value="Unassembled WGS sequence"/>
</dbReference>
<dbReference type="Gene3D" id="3.40.50.450">
    <property type="match status" value="1"/>
</dbReference>
<dbReference type="Pfam" id="PF03641">
    <property type="entry name" value="Lysine_decarbox"/>
    <property type="match status" value="1"/>
</dbReference>
<keyword evidence="3" id="KW-1185">Reference proteome</keyword>
<dbReference type="EC" id="3.2.2.n1" evidence="1"/>
<accession>A0ABU4HR09</accession>
<comment type="similarity">
    <text evidence="1">Belongs to the LOG family.</text>
</comment>
<dbReference type="PANTHER" id="PTHR43393:SF2">
    <property type="entry name" value="CYTOKININ RIBOSIDE 5'-MONOPHOSPHATE PHOSPHORIBOHYDROLASE"/>
    <property type="match status" value="1"/>
</dbReference>
<comment type="catalytic activity">
    <reaction evidence="1">
        <text>9-ribosyl-trans-zeatin 5'-phosphate + H2O = trans-zeatin + D-ribose 5-phosphate</text>
        <dbReference type="Rhea" id="RHEA:48564"/>
        <dbReference type="ChEBI" id="CHEBI:15377"/>
        <dbReference type="ChEBI" id="CHEBI:16522"/>
        <dbReference type="ChEBI" id="CHEBI:78346"/>
        <dbReference type="ChEBI" id="CHEBI:87947"/>
        <dbReference type="EC" id="3.2.2.n1"/>
    </reaction>
</comment>
<proteinExistence type="inferred from homology"/>
<sequence>MGVVKDRRRQRPHDWTPDQDLLDQQLEIATDPSRVERMRGELEMGFRALSDVTNGVAVFGSARTSEDDLEYALGRELGRRLGEAGWAVVTGGGPGTMEAANRGAQDAGALSVGLTIDLPFEAGQNDHIDLALNFHYFFTRKVMFVRYSRAFVVMPGGFGTLDELFEALTLIQTRKILSFPVVLVGHDFWDPLVDWLRDTLLAGDKISLDDMERFVVVDTAEEAVACVEETCGPARAGA</sequence>
<keyword evidence="1" id="KW-0203">Cytokinin biosynthesis</keyword>
<dbReference type="InterPro" id="IPR005269">
    <property type="entry name" value="LOG"/>
</dbReference>
<keyword evidence="1" id="KW-0378">Hydrolase</keyword>
<dbReference type="RefSeq" id="WP_318597483.1">
    <property type="nucleotide sequence ID" value="NZ_JAWSTH010000028.1"/>
</dbReference>
<dbReference type="EMBL" id="JAWSTH010000028">
    <property type="protein sequence ID" value="MDW5595147.1"/>
    <property type="molecule type" value="Genomic_DNA"/>
</dbReference>
<comment type="caution">
    <text evidence="2">The sequence shown here is derived from an EMBL/GenBank/DDBJ whole genome shotgun (WGS) entry which is preliminary data.</text>
</comment>
<comment type="catalytic activity">
    <reaction evidence="1">
        <text>N(6)-(dimethylallyl)adenosine 5'-phosphate + H2O = N(6)-dimethylallyladenine + D-ribose 5-phosphate</text>
        <dbReference type="Rhea" id="RHEA:48560"/>
        <dbReference type="ChEBI" id="CHEBI:15377"/>
        <dbReference type="ChEBI" id="CHEBI:17660"/>
        <dbReference type="ChEBI" id="CHEBI:57526"/>
        <dbReference type="ChEBI" id="CHEBI:78346"/>
        <dbReference type="EC" id="3.2.2.n1"/>
    </reaction>
</comment>
<dbReference type="InterPro" id="IPR052341">
    <property type="entry name" value="LOG_family_nucleotidases"/>
</dbReference>
<dbReference type="SUPFAM" id="SSF102405">
    <property type="entry name" value="MCP/YpsA-like"/>
    <property type="match status" value="1"/>
</dbReference>
<evidence type="ECO:0000256" key="1">
    <source>
        <dbReference type="RuleBase" id="RU363015"/>
    </source>
</evidence>
<evidence type="ECO:0000313" key="3">
    <source>
        <dbReference type="Proteomes" id="UP001284601"/>
    </source>
</evidence>
<evidence type="ECO:0000313" key="2">
    <source>
        <dbReference type="EMBL" id="MDW5595147.1"/>
    </source>
</evidence>